<keyword evidence="2" id="KW-1185">Reference proteome</keyword>
<evidence type="ECO:0000313" key="1">
    <source>
        <dbReference type="EnsemblPlants" id="OGLUM03G18010.1"/>
    </source>
</evidence>
<evidence type="ECO:0000313" key="2">
    <source>
        <dbReference type="Proteomes" id="UP000026961"/>
    </source>
</evidence>
<dbReference type="Gramene" id="OGLUM03G18010.1">
    <property type="protein sequence ID" value="OGLUM03G18010.1"/>
    <property type="gene ID" value="OGLUM03G18010"/>
</dbReference>
<dbReference type="AlphaFoldDB" id="A0A0D9Z7F4"/>
<sequence>MLIGRLTERHLTVTSPWTWQVGVSRKAIDTEVKQNSMVELLRNCVSAPSPSPPAQPAAYSVSLAVAVVDPFHRQAARFRSTGEREGEEGRG</sequence>
<reference evidence="1" key="1">
    <citation type="submission" date="2015-04" db="UniProtKB">
        <authorList>
            <consortium name="EnsemblPlants"/>
        </authorList>
    </citation>
    <scope>IDENTIFICATION</scope>
</reference>
<name>A0A0D9Z7F4_9ORYZ</name>
<proteinExistence type="predicted"/>
<dbReference type="EnsemblPlants" id="OGLUM03G18010.1">
    <property type="protein sequence ID" value="OGLUM03G18010.1"/>
    <property type="gene ID" value="OGLUM03G18010"/>
</dbReference>
<dbReference type="Proteomes" id="UP000026961">
    <property type="component" value="Chromosome 3"/>
</dbReference>
<protein>
    <submittedName>
        <fullName evidence="1">Uncharacterized protein</fullName>
    </submittedName>
</protein>
<organism evidence="1">
    <name type="scientific">Oryza glumipatula</name>
    <dbReference type="NCBI Taxonomy" id="40148"/>
    <lineage>
        <taxon>Eukaryota</taxon>
        <taxon>Viridiplantae</taxon>
        <taxon>Streptophyta</taxon>
        <taxon>Embryophyta</taxon>
        <taxon>Tracheophyta</taxon>
        <taxon>Spermatophyta</taxon>
        <taxon>Magnoliopsida</taxon>
        <taxon>Liliopsida</taxon>
        <taxon>Poales</taxon>
        <taxon>Poaceae</taxon>
        <taxon>BOP clade</taxon>
        <taxon>Oryzoideae</taxon>
        <taxon>Oryzeae</taxon>
        <taxon>Oryzinae</taxon>
        <taxon>Oryza</taxon>
    </lineage>
</organism>
<dbReference type="HOGENOM" id="CLU_2430646_0_0_1"/>
<accession>A0A0D9Z7F4</accession>
<reference evidence="1" key="2">
    <citation type="submission" date="2018-05" db="EMBL/GenBank/DDBJ databases">
        <title>OgluRS3 (Oryza glumaepatula Reference Sequence Version 3).</title>
        <authorList>
            <person name="Zhang J."/>
            <person name="Kudrna D."/>
            <person name="Lee S."/>
            <person name="Talag J."/>
            <person name="Welchert J."/>
            <person name="Wing R.A."/>
        </authorList>
    </citation>
    <scope>NUCLEOTIDE SEQUENCE [LARGE SCALE GENOMIC DNA]</scope>
</reference>